<dbReference type="Proteomes" id="UP001167796">
    <property type="component" value="Unassembled WGS sequence"/>
</dbReference>
<dbReference type="PANTHER" id="PTHR43817">
    <property type="entry name" value="GLYCOSYL HYDROLASE"/>
    <property type="match status" value="1"/>
</dbReference>
<proteinExistence type="predicted"/>
<dbReference type="EMBL" id="JAUQSX010000003">
    <property type="protein sequence ID" value="MDO7846220.1"/>
    <property type="molecule type" value="Genomic_DNA"/>
</dbReference>
<evidence type="ECO:0000313" key="5">
    <source>
        <dbReference type="EMBL" id="MDO7846220.1"/>
    </source>
</evidence>
<gene>
    <name evidence="5" type="ORF">Q5H92_07630</name>
</gene>
<dbReference type="SUPFAM" id="SSF49785">
    <property type="entry name" value="Galactose-binding domain-like"/>
    <property type="match status" value="2"/>
</dbReference>
<evidence type="ECO:0000256" key="2">
    <source>
        <dbReference type="ARBA" id="ARBA00022801"/>
    </source>
</evidence>
<evidence type="ECO:0000256" key="1">
    <source>
        <dbReference type="ARBA" id="ARBA00022729"/>
    </source>
</evidence>
<dbReference type="Pfam" id="PF17132">
    <property type="entry name" value="Glyco_hydro_106"/>
    <property type="match status" value="2"/>
</dbReference>
<dbReference type="PANTHER" id="PTHR43817:SF1">
    <property type="entry name" value="HYDROLASE, FAMILY 43, PUTATIVE (AFU_ORTHOLOGUE AFUA_3G01660)-RELATED"/>
    <property type="match status" value="1"/>
</dbReference>
<dbReference type="Gene3D" id="2.60.120.260">
    <property type="entry name" value="Galactose-binding domain-like"/>
    <property type="match status" value="2"/>
</dbReference>
<sequence length="1169" mass="128395">MKTRLLPKALLLLALPTLGLLPAPVCAQQAPDLEAAFKTPPEAARPWVFWYWMNGAVTPAGLTADLEAMKEAGIGGAYLMPIKDVENPPAISPAARQLSPQWWAMVKHAMQEADRLGLKLAMHVSDGFALAGGPWITPELSMQHVVSTQTQVAGGKKLSLALPQPPTVQGYYRDIAVYAYPTPAGSAISTATQKPQITSSLTGENLDLLATPGNKKGFKTSESGWIQYAFDQPFTCRSLRIRSNGYNYQANRLQVEVSDDGRSFRPLARLQPPRSGWQDSSAVTHALPATTARFFRFTYDPAGSEPGAEDLDAAKWKQSLKVSEIHLSGAARIHQFEGKNGDVWRVSQRTTPVQLPDAQCVPLGKIINLTDKLDASGRLTWTAPAGHWTILRMGHTSTGQINTTGGGGRGLECDKFNPAAVSLQFDKWFGEAVRQGGPELAARVLKVFHVDSWECGSQNWSANFPAEFRTRRGYDLLPYLPVLAGVPLQSADQSERVLADVRQTIAELVNDKFYVTLKDLAHAKGCTFSAEAIAPTMVSDGLLHYQHADVPMGEFWLRSPTHDKPNDMLDAVSGAHIYGKNIVQAEAFTELKLAWDEHPGMLKALQDRNYALGVNRLVYHVFVHNPWLDRQPGMTLSGIGLFFQRDQTWWKPGRAWVDYARRCQALLQLGRPVVDVAVFTGEETPRRAILPNHLVNDLPGIFGPQAVAAEHQRLANVGLPMREQPEKVSASANMETADMLVDPLHGYQYDSFNKDALLRLAKVENGRIVLPGGASYRLLVVPGALKMSPDSTAMSPQVAKKLLELVKAGGWVLLNRHPSYSPSFQNYPAADVAVQQEMLKVARLADTVTVSDPIGQEARGLLLRGPYNRSSFASLGMAPDVIASTVSGQRANGIAWTHRTAPEFDIYFISNQLDSARTINLSLRVAGRQPELWDAVTGETRLATDWKIKNSRTNLPIRLDRNGSLFVVFRESTTKQNAQDGFNWQETQLVQTLTGQWQVRFDPKMGGPAQPVNFSQLTDWSKNQDAAISHYSGTAIYTQNFRWQPPKQQKKQKGQFSSAPSPQVYLDLGTVANLAEVQVNGQPCGISWTPPYRVDITKALKKGDNQLEISVTNTWANRLIGDQARPAEQRQTWTPAPSPAAGKPLLPAGLLGPVSIGIGITPTFPFNVD</sequence>
<evidence type="ECO:0000256" key="3">
    <source>
        <dbReference type="SAM" id="SignalP"/>
    </source>
</evidence>
<comment type="caution">
    <text evidence="5">The sequence shown here is derived from an EMBL/GenBank/DDBJ whole genome shotgun (WGS) entry which is preliminary data.</text>
</comment>
<dbReference type="InterPro" id="IPR054593">
    <property type="entry name" value="Beta-mannosidase-like_N2"/>
</dbReference>
<name>A0ABT9A8R0_9BACT</name>
<dbReference type="InterPro" id="IPR008979">
    <property type="entry name" value="Galactose-bd-like_sf"/>
</dbReference>
<feature type="chain" id="PRO_5047021193" evidence="3">
    <location>
        <begin position="28"/>
        <end position="1169"/>
    </location>
</feature>
<protein>
    <submittedName>
        <fullName evidence="5">Glycosyl hydrolase</fullName>
    </submittedName>
</protein>
<feature type="domain" description="Beta-mannosidase-like galactose-binding" evidence="4">
    <location>
        <begin position="1036"/>
        <end position="1126"/>
    </location>
</feature>
<keyword evidence="6" id="KW-1185">Reference proteome</keyword>
<dbReference type="RefSeq" id="WP_305010910.1">
    <property type="nucleotide sequence ID" value="NZ_JAUQSX010000003.1"/>
</dbReference>
<dbReference type="Pfam" id="PF22666">
    <property type="entry name" value="Glyco_hydro_2_N2"/>
    <property type="match status" value="1"/>
</dbReference>
<keyword evidence="2 5" id="KW-0378">Hydrolase</keyword>
<organism evidence="5 6">
    <name type="scientific">Hymenobacter mellowenesis</name>
    <dbReference type="NCBI Taxonomy" id="3063995"/>
    <lineage>
        <taxon>Bacteria</taxon>
        <taxon>Pseudomonadati</taxon>
        <taxon>Bacteroidota</taxon>
        <taxon>Cytophagia</taxon>
        <taxon>Cytophagales</taxon>
        <taxon>Hymenobacteraceae</taxon>
        <taxon>Hymenobacter</taxon>
    </lineage>
</organism>
<feature type="signal peptide" evidence="3">
    <location>
        <begin position="1"/>
        <end position="27"/>
    </location>
</feature>
<reference evidence="5" key="1">
    <citation type="submission" date="2023-07" db="EMBL/GenBank/DDBJ databases">
        <authorList>
            <person name="Kim M.K."/>
        </authorList>
    </citation>
    <scope>NUCLEOTIDE SEQUENCE</scope>
    <source>
        <strain evidence="5">M29</strain>
    </source>
</reference>
<accession>A0ABT9A8R0</accession>
<dbReference type="GO" id="GO:0016787">
    <property type="term" value="F:hydrolase activity"/>
    <property type="evidence" value="ECO:0007669"/>
    <property type="project" value="UniProtKB-KW"/>
</dbReference>
<dbReference type="NCBIfam" id="NF045579">
    <property type="entry name" value="rhamnoside_JR"/>
    <property type="match status" value="1"/>
</dbReference>
<keyword evidence="1 3" id="KW-0732">Signal</keyword>
<evidence type="ECO:0000259" key="4">
    <source>
        <dbReference type="Pfam" id="PF22666"/>
    </source>
</evidence>
<evidence type="ECO:0000313" key="6">
    <source>
        <dbReference type="Proteomes" id="UP001167796"/>
    </source>
</evidence>